<gene>
    <name evidence="1" type="ORF">GCM10010918_44190</name>
</gene>
<dbReference type="EMBL" id="BMHY01000010">
    <property type="protein sequence ID" value="GGG82020.1"/>
    <property type="molecule type" value="Genomic_DNA"/>
</dbReference>
<dbReference type="Gene3D" id="3.60.20.10">
    <property type="entry name" value="Glutamine Phosphoribosylpyrophosphate, subunit 1, domain 1"/>
    <property type="match status" value="1"/>
</dbReference>
<accession>A0A917HKI1</accession>
<dbReference type="Proteomes" id="UP000600247">
    <property type="component" value="Unassembled WGS sequence"/>
</dbReference>
<protein>
    <submittedName>
        <fullName evidence="1">Uncharacterized protein</fullName>
    </submittedName>
</protein>
<reference evidence="1 2" key="1">
    <citation type="journal article" date="2014" name="Int. J. Syst. Evol. Microbiol.">
        <title>Complete genome sequence of Corynebacterium casei LMG S-19264T (=DSM 44701T), isolated from a smear-ripened cheese.</title>
        <authorList>
            <consortium name="US DOE Joint Genome Institute (JGI-PGF)"/>
            <person name="Walter F."/>
            <person name="Albersmeier A."/>
            <person name="Kalinowski J."/>
            <person name="Ruckert C."/>
        </authorList>
    </citation>
    <scope>NUCLEOTIDE SEQUENCE [LARGE SCALE GENOMIC DNA]</scope>
    <source>
        <strain evidence="1 2">CGMCC 1.15286</strain>
    </source>
</reference>
<dbReference type="RefSeq" id="WP_188891473.1">
    <property type="nucleotide sequence ID" value="NZ_BMHY01000010.1"/>
</dbReference>
<dbReference type="InterPro" id="IPR029055">
    <property type="entry name" value="Ntn_hydrolases_N"/>
</dbReference>
<sequence length="374" mass="41258">MSLCFSYFDDDKIFVASDSRVSITVNGKHYFVTDKYKKIRKIGDKVIFFSGDVELAERMFNRINEKSSLKSIEHNVQKTFTETKKKQPKDDTGFVIKILMMKLGKPAYYFINSEDLLLTKQDSSKGKIYAMGANQEEALAYCLEIKGQYEGIEEAILKSYEYVADEAIGGTLHCFIISKDGIMEGQAVINDSRPLRTYEGRAFPYHCDLRGNLIATNVNLSGNMNMTGGSISWANVGKPTYSASEVGALASSSPKLTNITSTGVYTGEITADQIRAGKITASQIDTTNLSVARLYQNGSPNNYVVLGGQYGDLELYYQGSNYFTVYNDIDSVTLKHRDRGHLRLSSVSGKAHPLGGWDFSGATVTGLNTVSVFG</sequence>
<name>A0A917HKI1_9BACL</name>
<keyword evidence="2" id="KW-1185">Reference proteome</keyword>
<organism evidence="1 2">
    <name type="scientific">Paenibacillus radicis</name>
    <name type="common">ex Gao et al. 2016</name>
    <dbReference type="NCBI Taxonomy" id="1737354"/>
    <lineage>
        <taxon>Bacteria</taxon>
        <taxon>Bacillati</taxon>
        <taxon>Bacillota</taxon>
        <taxon>Bacilli</taxon>
        <taxon>Bacillales</taxon>
        <taxon>Paenibacillaceae</taxon>
        <taxon>Paenibacillus</taxon>
    </lineage>
</organism>
<comment type="caution">
    <text evidence="1">The sequence shown here is derived from an EMBL/GenBank/DDBJ whole genome shotgun (WGS) entry which is preliminary data.</text>
</comment>
<proteinExistence type="predicted"/>
<evidence type="ECO:0000313" key="2">
    <source>
        <dbReference type="Proteomes" id="UP000600247"/>
    </source>
</evidence>
<dbReference type="AlphaFoldDB" id="A0A917HKI1"/>
<evidence type="ECO:0000313" key="1">
    <source>
        <dbReference type="EMBL" id="GGG82020.1"/>
    </source>
</evidence>